<dbReference type="EMBL" id="GBXM01057313">
    <property type="protein sequence ID" value="JAH51264.1"/>
    <property type="molecule type" value="Transcribed_RNA"/>
</dbReference>
<proteinExistence type="predicted"/>
<protein>
    <submittedName>
        <fullName evidence="1">Uncharacterized protein</fullName>
    </submittedName>
</protein>
<organism evidence="1">
    <name type="scientific">Anguilla anguilla</name>
    <name type="common">European freshwater eel</name>
    <name type="synonym">Muraena anguilla</name>
    <dbReference type="NCBI Taxonomy" id="7936"/>
    <lineage>
        <taxon>Eukaryota</taxon>
        <taxon>Metazoa</taxon>
        <taxon>Chordata</taxon>
        <taxon>Craniata</taxon>
        <taxon>Vertebrata</taxon>
        <taxon>Euteleostomi</taxon>
        <taxon>Actinopterygii</taxon>
        <taxon>Neopterygii</taxon>
        <taxon>Teleostei</taxon>
        <taxon>Anguilliformes</taxon>
        <taxon>Anguillidae</taxon>
        <taxon>Anguilla</taxon>
    </lineage>
</organism>
<evidence type="ECO:0000313" key="1">
    <source>
        <dbReference type="EMBL" id="JAH51264.1"/>
    </source>
</evidence>
<dbReference type="AlphaFoldDB" id="A0A0E9TC60"/>
<name>A0A0E9TC60_ANGAN</name>
<reference evidence="1" key="2">
    <citation type="journal article" date="2015" name="Fish Shellfish Immunol.">
        <title>Early steps in the European eel (Anguilla anguilla)-Vibrio vulnificus interaction in the gills: Role of the RtxA13 toxin.</title>
        <authorList>
            <person name="Callol A."/>
            <person name="Pajuelo D."/>
            <person name="Ebbesson L."/>
            <person name="Teles M."/>
            <person name="MacKenzie S."/>
            <person name="Amaro C."/>
        </authorList>
    </citation>
    <scope>NUCLEOTIDE SEQUENCE</scope>
</reference>
<accession>A0A0E9TC60</accession>
<reference evidence="1" key="1">
    <citation type="submission" date="2014-11" db="EMBL/GenBank/DDBJ databases">
        <authorList>
            <person name="Amaro Gonzalez C."/>
        </authorList>
    </citation>
    <scope>NUCLEOTIDE SEQUENCE</scope>
</reference>
<sequence length="29" mass="3152">MTRSICTPLGLGLFSTVWARPLRSSEGKS</sequence>